<sequence>MMNLTQQSWLIQPLFTGVFFALGIILFFQLLVRRWIRFSAEEEESFDFSSGRLFLISVLYFSVFAVILEYSAAQVHHDAAFLNFRLLLLFFVIIFLGLRPSLVIMLASDVAHLTFFGWQWATWYYVVLMAVLYLLIWAAIYLVQRYQLSSLLTMLASDVLAIGVWVALYFVQLQGMGQLTVHDLVFNLISFVVMALILFYGLISLHQDNVQLNVITHRATVDSLTKLKNYYTFTKEYQQAFNQARENGTLLTVLELDVDHFKRINDDYGHLAGNKVLRQVGATLQRLTSEIDQAECYRAGGEEFNVLLPGVSLATAQEFAEEMQKTIAQLVIHYEQQTITLTVSIGIATLRDFDETTTHLFERADRMLYLSKGHGRNLVTTDENH</sequence>
<dbReference type="CDD" id="cd01949">
    <property type="entry name" value="GGDEF"/>
    <property type="match status" value="1"/>
</dbReference>
<keyword evidence="4" id="KW-1185">Reference proteome</keyword>
<dbReference type="PROSITE" id="PS50887">
    <property type="entry name" value="GGDEF"/>
    <property type="match status" value="1"/>
</dbReference>
<dbReference type="PANTHER" id="PTHR45138:SF9">
    <property type="entry name" value="DIGUANYLATE CYCLASE DGCM-RELATED"/>
    <property type="match status" value="1"/>
</dbReference>
<feature type="transmembrane region" description="Helical" evidence="1">
    <location>
        <begin position="122"/>
        <end position="143"/>
    </location>
</feature>
<evidence type="ECO:0000259" key="2">
    <source>
        <dbReference type="PROSITE" id="PS50887"/>
    </source>
</evidence>
<evidence type="ECO:0000313" key="3">
    <source>
        <dbReference type="EMBL" id="KRM94816.1"/>
    </source>
</evidence>
<keyword evidence="1" id="KW-0812">Transmembrane</keyword>
<dbReference type="FunFam" id="3.30.70.270:FF:000001">
    <property type="entry name" value="Diguanylate cyclase domain protein"/>
    <property type="match status" value="1"/>
</dbReference>
<feature type="transmembrane region" description="Helical" evidence="1">
    <location>
        <begin position="184"/>
        <end position="203"/>
    </location>
</feature>
<dbReference type="PATRIC" id="fig|1423796.3.peg.160"/>
<reference evidence="3 4" key="1">
    <citation type="journal article" date="2015" name="Genome Announc.">
        <title>Expanding the biotechnology potential of lactobacilli through comparative genomics of 213 strains and associated genera.</title>
        <authorList>
            <person name="Sun Z."/>
            <person name="Harris H.M."/>
            <person name="McCann A."/>
            <person name="Guo C."/>
            <person name="Argimon S."/>
            <person name="Zhang W."/>
            <person name="Yang X."/>
            <person name="Jeffery I.B."/>
            <person name="Cooney J.C."/>
            <person name="Kagawa T.F."/>
            <person name="Liu W."/>
            <person name="Song Y."/>
            <person name="Salvetti E."/>
            <person name="Wrobel A."/>
            <person name="Rasinkangas P."/>
            <person name="Parkhill J."/>
            <person name="Rea M.C."/>
            <person name="O'Sullivan O."/>
            <person name="Ritari J."/>
            <person name="Douillard F.P."/>
            <person name="Paul Ross R."/>
            <person name="Yang R."/>
            <person name="Briner A.E."/>
            <person name="Felis G.E."/>
            <person name="de Vos W.M."/>
            <person name="Barrangou R."/>
            <person name="Klaenhammer T.R."/>
            <person name="Caufield P.W."/>
            <person name="Cui Y."/>
            <person name="Zhang H."/>
            <person name="O'Toole P.W."/>
        </authorList>
    </citation>
    <scope>NUCLEOTIDE SEQUENCE [LARGE SCALE GENOMIC DNA]</scope>
    <source>
        <strain evidence="3 4">DSM 20253</strain>
    </source>
</reference>
<comment type="caution">
    <text evidence="3">The sequence shown here is derived from an EMBL/GenBank/DDBJ whole genome shotgun (WGS) entry which is preliminary data.</text>
</comment>
<dbReference type="STRING" id="1423796.FC24_GL000154"/>
<dbReference type="GO" id="GO:0043709">
    <property type="term" value="P:cell adhesion involved in single-species biofilm formation"/>
    <property type="evidence" value="ECO:0007669"/>
    <property type="project" value="TreeGrafter"/>
</dbReference>
<feature type="domain" description="GGDEF" evidence="2">
    <location>
        <begin position="249"/>
        <end position="384"/>
    </location>
</feature>
<protein>
    <recommendedName>
        <fullName evidence="2">GGDEF domain-containing protein</fullName>
    </recommendedName>
</protein>
<dbReference type="PANTHER" id="PTHR45138">
    <property type="entry name" value="REGULATORY COMPONENTS OF SENSORY TRANSDUCTION SYSTEM"/>
    <property type="match status" value="1"/>
</dbReference>
<dbReference type="InterPro" id="IPR029787">
    <property type="entry name" value="Nucleotide_cyclase"/>
</dbReference>
<dbReference type="NCBIfam" id="TIGR00254">
    <property type="entry name" value="GGDEF"/>
    <property type="match status" value="1"/>
</dbReference>
<organism evidence="3 4">
    <name type="scientific">Loigolactobacillus rennini DSM 20253</name>
    <dbReference type="NCBI Taxonomy" id="1423796"/>
    <lineage>
        <taxon>Bacteria</taxon>
        <taxon>Bacillati</taxon>
        <taxon>Bacillota</taxon>
        <taxon>Bacilli</taxon>
        <taxon>Lactobacillales</taxon>
        <taxon>Lactobacillaceae</taxon>
        <taxon>Loigolactobacillus</taxon>
    </lineage>
</organism>
<evidence type="ECO:0000313" key="4">
    <source>
        <dbReference type="Proteomes" id="UP000051638"/>
    </source>
</evidence>
<accession>A0A0R2CTV6</accession>
<keyword evidence="1" id="KW-1133">Transmembrane helix</keyword>
<gene>
    <name evidence="3" type="ORF">FC24_GL000154</name>
</gene>
<feature type="transmembrane region" description="Helical" evidence="1">
    <location>
        <begin position="52"/>
        <end position="70"/>
    </location>
</feature>
<evidence type="ECO:0000256" key="1">
    <source>
        <dbReference type="SAM" id="Phobius"/>
    </source>
</evidence>
<dbReference type="GO" id="GO:0005886">
    <property type="term" value="C:plasma membrane"/>
    <property type="evidence" value="ECO:0007669"/>
    <property type="project" value="TreeGrafter"/>
</dbReference>
<proteinExistence type="predicted"/>
<dbReference type="GO" id="GO:0052621">
    <property type="term" value="F:diguanylate cyclase activity"/>
    <property type="evidence" value="ECO:0007669"/>
    <property type="project" value="TreeGrafter"/>
</dbReference>
<feature type="transmembrane region" description="Helical" evidence="1">
    <location>
        <begin position="82"/>
        <end position="102"/>
    </location>
</feature>
<dbReference type="GO" id="GO:1902201">
    <property type="term" value="P:negative regulation of bacterial-type flagellum-dependent cell motility"/>
    <property type="evidence" value="ECO:0007669"/>
    <property type="project" value="TreeGrafter"/>
</dbReference>
<dbReference type="InterPro" id="IPR000160">
    <property type="entry name" value="GGDEF_dom"/>
</dbReference>
<dbReference type="OrthoDB" id="9759607at2"/>
<dbReference type="AlphaFoldDB" id="A0A0R2CTV6"/>
<feature type="transmembrane region" description="Helical" evidence="1">
    <location>
        <begin position="150"/>
        <end position="172"/>
    </location>
</feature>
<name>A0A0R2CTV6_9LACO</name>
<dbReference type="InterPro" id="IPR043128">
    <property type="entry name" value="Rev_trsase/Diguanyl_cyclase"/>
</dbReference>
<dbReference type="Proteomes" id="UP000051638">
    <property type="component" value="Unassembled WGS sequence"/>
</dbReference>
<dbReference type="InterPro" id="IPR050469">
    <property type="entry name" value="Diguanylate_Cyclase"/>
</dbReference>
<dbReference type="Pfam" id="PF00990">
    <property type="entry name" value="GGDEF"/>
    <property type="match status" value="1"/>
</dbReference>
<dbReference type="SUPFAM" id="SSF55073">
    <property type="entry name" value="Nucleotide cyclase"/>
    <property type="match status" value="1"/>
</dbReference>
<feature type="transmembrane region" description="Helical" evidence="1">
    <location>
        <begin position="9"/>
        <end position="32"/>
    </location>
</feature>
<dbReference type="Gene3D" id="3.30.70.270">
    <property type="match status" value="1"/>
</dbReference>
<keyword evidence="1" id="KW-0472">Membrane</keyword>
<dbReference type="EMBL" id="AYYI01000082">
    <property type="protein sequence ID" value="KRM94816.1"/>
    <property type="molecule type" value="Genomic_DNA"/>
</dbReference>
<dbReference type="SMART" id="SM00267">
    <property type="entry name" value="GGDEF"/>
    <property type="match status" value="1"/>
</dbReference>